<protein>
    <recommendedName>
        <fullName evidence="3">DUF2513 domain-containing protein</fullName>
    </recommendedName>
</protein>
<reference evidence="1" key="1">
    <citation type="submission" date="2023-07" db="EMBL/GenBank/DDBJ databases">
        <title>Sorghum-associated microbial communities from plants grown in Nebraska, USA.</title>
        <authorList>
            <person name="Schachtman D."/>
        </authorList>
    </citation>
    <scope>NUCLEOTIDE SEQUENCE</scope>
    <source>
        <strain evidence="1">DS3754</strain>
    </source>
</reference>
<dbReference type="RefSeq" id="WP_307684454.1">
    <property type="nucleotide sequence ID" value="NZ_JAUSRD010000003.1"/>
</dbReference>
<evidence type="ECO:0000313" key="2">
    <source>
        <dbReference type="Proteomes" id="UP001242045"/>
    </source>
</evidence>
<dbReference type="EMBL" id="JAUSRD010000003">
    <property type="protein sequence ID" value="MDP9892600.1"/>
    <property type="molecule type" value="Genomic_DNA"/>
</dbReference>
<dbReference type="AlphaFoldDB" id="A0AAW8CQK2"/>
<proteinExistence type="predicted"/>
<evidence type="ECO:0000313" key="1">
    <source>
        <dbReference type="EMBL" id="MDP9892600.1"/>
    </source>
</evidence>
<organism evidence="1 2">
    <name type="scientific">Variovorax boronicumulans</name>
    <dbReference type="NCBI Taxonomy" id="436515"/>
    <lineage>
        <taxon>Bacteria</taxon>
        <taxon>Pseudomonadati</taxon>
        <taxon>Pseudomonadota</taxon>
        <taxon>Betaproteobacteria</taxon>
        <taxon>Burkholderiales</taxon>
        <taxon>Comamonadaceae</taxon>
        <taxon>Variovorax</taxon>
    </lineage>
</organism>
<comment type="caution">
    <text evidence="1">The sequence shown here is derived from an EMBL/GenBank/DDBJ whole genome shotgun (WGS) entry which is preliminary data.</text>
</comment>
<evidence type="ECO:0008006" key="3">
    <source>
        <dbReference type="Google" id="ProtNLM"/>
    </source>
</evidence>
<accession>A0AAW8CQK2</accession>
<name>A0AAW8CQK2_9BURK</name>
<sequence>MKLDRDLQRKILEGLRDEYPLPDHRKLFADIQDGSDEDQRIVANLVYLEEHGLIQSGITFSLSNEPMYSGAKITAAGMDFLEDDGGLTAILGTVTVKLHADTIRDLMLAKVDASSLPAPEKSKIKKAISALSNEALKEVTKKLVAAGLEKIPDAIGFVRQVTGV</sequence>
<dbReference type="Proteomes" id="UP001242045">
    <property type="component" value="Unassembled WGS sequence"/>
</dbReference>
<gene>
    <name evidence="1" type="ORF">J2W31_001705</name>
</gene>